<dbReference type="InterPro" id="IPR036514">
    <property type="entry name" value="SGNH_hydro_sf"/>
</dbReference>
<dbReference type="AlphaFoldDB" id="A0A1H8NLB6"/>
<evidence type="ECO:0000313" key="7">
    <source>
        <dbReference type="Proteomes" id="UP000683429"/>
    </source>
</evidence>
<dbReference type="Proteomes" id="UP000683429">
    <property type="component" value="Chromosome"/>
</dbReference>
<dbReference type="GO" id="GO:0004622">
    <property type="term" value="F:phosphatidylcholine lysophospholipase activity"/>
    <property type="evidence" value="ECO:0007669"/>
    <property type="project" value="TreeGrafter"/>
</dbReference>
<proteinExistence type="predicted"/>
<dbReference type="Pfam" id="PF13472">
    <property type="entry name" value="Lipase_GDSL_2"/>
    <property type="match status" value="1"/>
</dbReference>
<dbReference type="EMBL" id="FODH01000006">
    <property type="protein sequence ID" value="SEO30352.1"/>
    <property type="molecule type" value="Genomic_DNA"/>
</dbReference>
<dbReference type="Proteomes" id="UP000198809">
    <property type="component" value="Unassembled WGS sequence"/>
</dbReference>
<name>A0A1H8NLB6_9BACL</name>
<dbReference type="STRING" id="1333845.SAMN04487895_106298"/>
<feature type="compositionally biased region" description="Low complexity" evidence="1">
    <location>
        <begin position="169"/>
        <end position="179"/>
    </location>
</feature>
<keyword evidence="2" id="KW-0812">Transmembrane</keyword>
<gene>
    <name evidence="4" type="ORF">KP014_21930</name>
    <name evidence="5" type="ORF">SAMN04487895_106298</name>
</gene>
<dbReference type="OrthoDB" id="252349at2"/>
<dbReference type="InterPro" id="IPR051532">
    <property type="entry name" value="Ester_Hydrolysis_Enzymes"/>
</dbReference>
<feature type="domain" description="SGNH hydrolase-type esterase" evidence="3">
    <location>
        <begin position="78"/>
        <end position="312"/>
    </location>
</feature>
<evidence type="ECO:0000313" key="5">
    <source>
        <dbReference type="EMBL" id="SEO30352.1"/>
    </source>
</evidence>
<keyword evidence="2" id="KW-0472">Membrane</keyword>
<evidence type="ECO:0000313" key="6">
    <source>
        <dbReference type="Proteomes" id="UP000198809"/>
    </source>
</evidence>
<sequence length="322" mass="33876">MFKYSTYYRTDGGVGLNDFKWTWRGLSLLSIAATLLLVIGFIYAARDIMSPRGTSFSAEVPQNTAAPAEESGVLKVAAVGDSLAKGTGDNTGEGFVRRAVAGLSADGTKTELVGNLGINGLTTAGLRDKLKEEGVQYVLRQANIILVSIGGNDLFQGAQRMLNEAEGGTAASGEAASGSPDVQVGSGGSKGAAAVPGSGSPENAALKDLNPVQLLANLPGASKRLEDILTAISKINPQARIYYIGLYNPFGDLREMLIPGNQAVTSWNNAAMDIINRNTGMTLVPTLDLFNGHLGKYLSSDHFHPNGDGYQRMADRIVQAVR</sequence>
<dbReference type="EMBL" id="CP076607">
    <property type="protein sequence ID" value="QWU14564.1"/>
    <property type="molecule type" value="Genomic_DNA"/>
</dbReference>
<reference evidence="4 7" key="2">
    <citation type="submission" date="2021-06" db="EMBL/GenBank/DDBJ databases">
        <title>Whole genome sequence of Paenibacillus sophorae DSM23020 for comparative genomics.</title>
        <authorList>
            <person name="Kim M.-J."/>
            <person name="Lee G."/>
            <person name="Shin J.-H."/>
        </authorList>
    </citation>
    <scope>NUCLEOTIDE SEQUENCE [LARGE SCALE GENOMIC DNA]</scope>
    <source>
        <strain evidence="4 7">DSM 23020</strain>
    </source>
</reference>
<dbReference type="InterPro" id="IPR013830">
    <property type="entry name" value="SGNH_hydro"/>
</dbReference>
<accession>A0A1H8NLB6</accession>
<evidence type="ECO:0000259" key="3">
    <source>
        <dbReference type="Pfam" id="PF13472"/>
    </source>
</evidence>
<feature type="transmembrane region" description="Helical" evidence="2">
    <location>
        <begin position="26"/>
        <end position="45"/>
    </location>
</feature>
<reference evidence="5 6" key="1">
    <citation type="submission" date="2016-10" db="EMBL/GenBank/DDBJ databases">
        <authorList>
            <person name="de Groot N.N."/>
        </authorList>
    </citation>
    <scope>NUCLEOTIDE SEQUENCE [LARGE SCALE GENOMIC DNA]</scope>
    <source>
        <strain evidence="5 6">CGMCC 1.10238</strain>
    </source>
</reference>
<organism evidence="5 6">
    <name type="scientific">Paenibacillus sophorae</name>
    <dbReference type="NCBI Taxonomy" id="1333845"/>
    <lineage>
        <taxon>Bacteria</taxon>
        <taxon>Bacillati</taxon>
        <taxon>Bacillota</taxon>
        <taxon>Bacilli</taxon>
        <taxon>Bacillales</taxon>
        <taxon>Paenibacillaceae</taxon>
        <taxon>Paenibacillus</taxon>
    </lineage>
</organism>
<dbReference type="PANTHER" id="PTHR30383:SF27">
    <property type="entry name" value="SPORE GERMINATION LIPASE LIPC"/>
    <property type="match status" value="1"/>
</dbReference>
<feature type="region of interest" description="Disordered" evidence="1">
    <location>
        <begin position="169"/>
        <end position="199"/>
    </location>
</feature>
<dbReference type="Gene3D" id="3.40.50.1110">
    <property type="entry name" value="SGNH hydrolase"/>
    <property type="match status" value="1"/>
</dbReference>
<dbReference type="SUPFAM" id="SSF52266">
    <property type="entry name" value="SGNH hydrolase"/>
    <property type="match status" value="1"/>
</dbReference>
<evidence type="ECO:0000313" key="4">
    <source>
        <dbReference type="EMBL" id="QWU14564.1"/>
    </source>
</evidence>
<dbReference type="PANTHER" id="PTHR30383">
    <property type="entry name" value="THIOESTERASE 1/PROTEASE 1/LYSOPHOSPHOLIPASE L1"/>
    <property type="match status" value="1"/>
</dbReference>
<keyword evidence="2" id="KW-1133">Transmembrane helix</keyword>
<keyword evidence="7" id="KW-1185">Reference proteome</keyword>
<protein>
    <submittedName>
        <fullName evidence="4 5">Lysophospholipase</fullName>
    </submittedName>
</protein>
<evidence type="ECO:0000256" key="1">
    <source>
        <dbReference type="SAM" id="MobiDB-lite"/>
    </source>
</evidence>
<evidence type="ECO:0000256" key="2">
    <source>
        <dbReference type="SAM" id="Phobius"/>
    </source>
</evidence>